<dbReference type="Pfam" id="PF00027">
    <property type="entry name" value="cNMP_binding"/>
    <property type="match status" value="1"/>
</dbReference>
<dbReference type="InterPro" id="IPR050397">
    <property type="entry name" value="Env_Response_Regulators"/>
</dbReference>
<dbReference type="InterPro" id="IPR012318">
    <property type="entry name" value="HTH_CRP"/>
</dbReference>
<dbReference type="SUPFAM" id="SSF46785">
    <property type="entry name" value="Winged helix' DNA-binding domain"/>
    <property type="match status" value="1"/>
</dbReference>
<dbReference type="SUPFAM" id="SSF51206">
    <property type="entry name" value="cAMP-binding domain-like"/>
    <property type="match status" value="1"/>
</dbReference>
<evidence type="ECO:0000256" key="1">
    <source>
        <dbReference type="ARBA" id="ARBA00023015"/>
    </source>
</evidence>
<dbReference type="Gene3D" id="1.10.10.10">
    <property type="entry name" value="Winged helix-like DNA-binding domain superfamily/Winged helix DNA-binding domain"/>
    <property type="match status" value="1"/>
</dbReference>
<dbReference type="CDD" id="cd00092">
    <property type="entry name" value="HTH_CRP"/>
    <property type="match status" value="1"/>
</dbReference>
<protein>
    <submittedName>
        <fullName evidence="6">Helix-turn-helix domain-containing protein</fullName>
    </submittedName>
</protein>
<dbReference type="InterPro" id="IPR018335">
    <property type="entry name" value="Tscrpt_reg_HTH_Crp-type_CS"/>
</dbReference>
<dbReference type="InterPro" id="IPR036388">
    <property type="entry name" value="WH-like_DNA-bd_sf"/>
</dbReference>
<dbReference type="Proteomes" id="UP001228044">
    <property type="component" value="Unassembled WGS sequence"/>
</dbReference>
<evidence type="ECO:0000313" key="6">
    <source>
        <dbReference type="EMBL" id="MDN3920361.1"/>
    </source>
</evidence>
<feature type="domain" description="HTH crp-type" evidence="5">
    <location>
        <begin position="166"/>
        <end position="242"/>
    </location>
</feature>
<accession>A0ABT8DQS2</accession>
<sequence length="259" mass="28505">MYASTIAPTPAPRSGWIEAPAIAQAPDAPQQFSRRIAATLKLLAEKLAVQRRVVHTGDRIYQAGREFGCLYIVNSGIYKIVSLMPDGREQVVALKFRGDWLGLDGIAAGRYGSDAIAMDTGEVWAIPYEALLEACLKERQLLNALHEAMSRDIAGERDSLLSVCTLPADARVADFLRYWAESLAKRGMRTDQITLRMTRAEIGNYLGLTLESVSRALSKLARARVIGFAAKCRREVEIPDVEALSAFVQRSLLPQASLQ</sequence>
<dbReference type="PROSITE" id="PS50042">
    <property type="entry name" value="CNMP_BINDING_3"/>
    <property type="match status" value="1"/>
</dbReference>
<gene>
    <name evidence="6" type="ORF">QWJ38_08740</name>
</gene>
<evidence type="ECO:0000256" key="2">
    <source>
        <dbReference type="ARBA" id="ARBA00023125"/>
    </source>
</evidence>
<feature type="domain" description="Cyclic nucleotide-binding" evidence="4">
    <location>
        <begin position="48"/>
        <end position="102"/>
    </location>
</feature>
<name>A0ABT8DQS2_9BURK</name>
<dbReference type="PROSITE" id="PS00042">
    <property type="entry name" value="HTH_CRP_1"/>
    <property type="match status" value="1"/>
</dbReference>
<evidence type="ECO:0000256" key="3">
    <source>
        <dbReference type="ARBA" id="ARBA00023163"/>
    </source>
</evidence>
<dbReference type="SMART" id="SM00100">
    <property type="entry name" value="cNMP"/>
    <property type="match status" value="1"/>
</dbReference>
<evidence type="ECO:0000313" key="7">
    <source>
        <dbReference type="Proteomes" id="UP001228044"/>
    </source>
</evidence>
<organism evidence="6 7">
    <name type="scientific">Roseateles violae</name>
    <dbReference type="NCBI Taxonomy" id="3058042"/>
    <lineage>
        <taxon>Bacteria</taxon>
        <taxon>Pseudomonadati</taxon>
        <taxon>Pseudomonadota</taxon>
        <taxon>Betaproteobacteria</taxon>
        <taxon>Burkholderiales</taxon>
        <taxon>Sphaerotilaceae</taxon>
        <taxon>Roseateles</taxon>
    </lineage>
</organism>
<dbReference type="Gene3D" id="2.60.120.10">
    <property type="entry name" value="Jelly Rolls"/>
    <property type="match status" value="1"/>
</dbReference>
<comment type="caution">
    <text evidence="6">The sequence shown here is derived from an EMBL/GenBank/DDBJ whole genome shotgun (WGS) entry which is preliminary data.</text>
</comment>
<dbReference type="PRINTS" id="PR00034">
    <property type="entry name" value="HTHCRP"/>
</dbReference>
<dbReference type="SMART" id="SM00419">
    <property type="entry name" value="HTH_CRP"/>
    <property type="match status" value="1"/>
</dbReference>
<keyword evidence="3" id="KW-0804">Transcription</keyword>
<keyword evidence="7" id="KW-1185">Reference proteome</keyword>
<dbReference type="InterPro" id="IPR036390">
    <property type="entry name" value="WH_DNA-bd_sf"/>
</dbReference>
<evidence type="ECO:0000259" key="4">
    <source>
        <dbReference type="PROSITE" id="PS50042"/>
    </source>
</evidence>
<dbReference type="Pfam" id="PF13545">
    <property type="entry name" value="HTH_Crp_2"/>
    <property type="match status" value="1"/>
</dbReference>
<evidence type="ECO:0000259" key="5">
    <source>
        <dbReference type="PROSITE" id="PS51063"/>
    </source>
</evidence>
<dbReference type="CDD" id="cd00038">
    <property type="entry name" value="CAP_ED"/>
    <property type="match status" value="1"/>
</dbReference>
<keyword evidence="2" id="KW-0238">DNA-binding</keyword>
<dbReference type="PANTHER" id="PTHR24567">
    <property type="entry name" value="CRP FAMILY TRANSCRIPTIONAL REGULATORY PROTEIN"/>
    <property type="match status" value="1"/>
</dbReference>
<dbReference type="RefSeq" id="WP_290358664.1">
    <property type="nucleotide sequence ID" value="NZ_JAUHHC010000002.1"/>
</dbReference>
<dbReference type="InterPro" id="IPR014710">
    <property type="entry name" value="RmlC-like_jellyroll"/>
</dbReference>
<keyword evidence="1" id="KW-0805">Transcription regulation</keyword>
<reference evidence="6 7" key="1">
    <citation type="submission" date="2023-06" db="EMBL/GenBank/DDBJ databases">
        <title>Pelomonas sp. PFR6 16S ribosomal RNA gene Genome sequencing and assembly.</title>
        <authorList>
            <person name="Woo H."/>
        </authorList>
    </citation>
    <scope>NUCLEOTIDE SEQUENCE [LARGE SCALE GENOMIC DNA]</scope>
    <source>
        <strain evidence="6 7">PFR6</strain>
    </source>
</reference>
<dbReference type="EMBL" id="JAUHHC010000002">
    <property type="protein sequence ID" value="MDN3920361.1"/>
    <property type="molecule type" value="Genomic_DNA"/>
</dbReference>
<dbReference type="PROSITE" id="PS51063">
    <property type="entry name" value="HTH_CRP_2"/>
    <property type="match status" value="1"/>
</dbReference>
<dbReference type="InterPro" id="IPR018490">
    <property type="entry name" value="cNMP-bd_dom_sf"/>
</dbReference>
<proteinExistence type="predicted"/>
<dbReference type="InterPro" id="IPR000595">
    <property type="entry name" value="cNMP-bd_dom"/>
</dbReference>
<dbReference type="PANTHER" id="PTHR24567:SF75">
    <property type="entry name" value="FUMARATE AND NITRATE REDUCTION REGULATORY PROTEIN"/>
    <property type="match status" value="1"/>
</dbReference>